<gene>
    <name evidence="1" type="ORF">METZ01_LOCUS226826</name>
</gene>
<dbReference type="PANTHER" id="PTHR39328:SF1">
    <property type="entry name" value="BLL2871 PROTEIN"/>
    <property type="match status" value="1"/>
</dbReference>
<dbReference type="EMBL" id="UINC01055280">
    <property type="protein sequence ID" value="SVB73972.1"/>
    <property type="molecule type" value="Genomic_DNA"/>
</dbReference>
<dbReference type="Pfam" id="PF06267">
    <property type="entry name" value="DUF1028"/>
    <property type="match status" value="1"/>
</dbReference>
<dbReference type="PANTHER" id="PTHR39328">
    <property type="entry name" value="BLL2871 PROTEIN"/>
    <property type="match status" value="1"/>
</dbReference>
<dbReference type="InterPro" id="IPR010430">
    <property type="entry name" value="DUF1028"/>
</dbReference>
<accession>A0A382GGJ3</accession>
<dbReference type="SUPFAM" id="SSF56235">
    <property type="entry name" value="N-terminal nucleophile aminohydrolases (Ntn hydrolases)"/>
    <property type="match status" value="1"/>
</dbReference>
<evidence type="ECO:0000313" key="1">
    <source>
        <dbReference type="EMBL" id="SVB73972.1"/>
    </source>
</evidence>
<dbReference type="InterPro" id="IPR029055">
    <property type="entry name" value="Ntn_hydrolases_N"/>
</dbReference>
<organism evidence="1">
    <name type="scientific">marine metagenome</name>
    <dbReference type="NCBI Taxonomy" id="408172"/>
    <lineage>
        <taxon>unclassified sequences</taxon>
        <taxon>metagenomes</taxon>
        <taxon>ecological metagenomes</taxon>
    </lineage>
</organism>
<dbReference type="Gene3D" id="3.60.20.10">
    <property type="entry name" value="Glutamine Phosphoribosylpyrophosphate, subunit 1, domain 1"/>
    <property type="match status" value="1"/>
</dbReference>
<name>A0A382GGJ3_9ZZZZ</name>
<reference evidence="1" key="1">
    <citation type="submission" date="2018-05" db="EMBL/GenBank/DDBJ databases">
        <authorList>
            <person name="Lanie J.A."/>
            <person name="Ng W.-L."/>
            <person name="Kazmierczak K.M."/>
            <person name="Andrzejewski T.M."/>
            <person name="Davidsen T.M."/>
            <person name="Wayne K.J."/>
            <person name="Tettelin H."/>
            <person name="Glass J.I."/>
            <person name="Rusch D."/>
            <person name="Podicherti R."/>
            <person name="Tsui H.-C.T."/>
            <person name="Winkler M.E."/>
        </authorList>
    </citation>
    <scope>NUCLEOTIDE SEQUENCE</scope>
</reference>
<protein>
    <submittedName>
        <fullName evidence="1">Uncharacterized protein</fullName>
    </submittedName>
</protein>
<dbReference type="AlphaFoldDB" id="A0A382GGJ3"/>
<proteinExistence type="predicted"/>
<sequence>MAQDPLADEVIDLWPPVATFSILGHDPETGELGAAVQSRVFSVGNGVLWAEANVGVIATQAVVDVSYGPQGLELLRQGLSPTEVVETILADDPNPRPERWAIEGRQFSVMDVHGNVATHTGPSASEWAGHRTGHHFSAQGNILAGPSVVDAMAGAFQETRGHLSIRLMAALEAGQAAGGDRRGMQSAAMIIVQEDGGVWLNNDVVLRLQVDDSENPIAELRRLVEVAATQRERIRGR</sequence>